<reference evidence="3 4" key="1">
    <citation type="journal article" date="2013" name="Genome Biol.">
        <title>Genome of Acanthamoeba castellanii highlights extensive lateral gene transfer and early evolution of tyrosine kinase signaling.</title>
        <authorList>
            <person name="Clarke M."/>
            <person name="Lohan A.J."/>
            <person name="Liu B."/>
            <person name="Lagkouvardos I."/>
            <person name="Roy S."/>
            <person name="Zafar N."/>
            <person name="Bertelli C."/>
            <person name="Schilde C."/>
            <person name="Kianianmomeni A."/>
            <person name="Burglin T.R."/>
            <person name="Frech C."/>
            <person name="Turcotte B."/>
            <person name="Kopec K.O."/>
            <person name="Synnott J.M."/>
            <person name="Choo C."/>
            <person name="Paponov I."/>
            <person name="Finkler A."/>
            <person name="Soon Heng Tan C."/>
            <person name="Hutchins A.P."/>
            <person name="Weinmeier T."/>
            <person name="Rattei T."/>
            <person name="Chu J.S."/>
            <person name="Gimenez G."/>
            <person name="Irimia M."/>
            <person name="Rigden D.J."/>
            <person name="Fitzpatrick D.A."/>
            <person name="Lorenzo-Morales J."/>
            <person name="Bateman A."/>
            <person name="Chiu C.H."/>
            <person name="Tang P."/>
            <person name="Hegemann P."/>
            <person name="Fromm H."/>
            <person name="Raoult D."/>
            <person name="Greub G."/>
            <person name="Miranda-Saavedra D."/>
            <person name="Chen N."/>
            <person name="Nash P."/>
            <person name="Ginger M.L."/>
            <person name="Horn M."/>
            <person name="Schaap P."/>
            <person name="Caler L."/>
            <person name="Loftus B."/>
        </authorList>
    </citation>
    <scope>NUCLEOTIDE SEQUENCE [LARGE SCALE GENOMIC DNA]</scope>
    <source>
        <strain evidence="3 4">Neff</strain>
    </source>
</reference>
<dbReference type="Proteomes" id="UP000011083">
    <property type="component" value="Unassembled WGS sequence"/>
</dbReference>
<feature type="compositionally biased region" description="Basic and acidic residues" evidence="2">
    <location>
        <begin position="286"/>
        <end position="338"/>
    </location>
</feature>
<gene>
    <name evidence="3" type="ORF">ACA1_000530</name>
</gene>
<keyword evidence="1" id="KW-0677">Repeat</keyword>
<feature type="region of interest" description="Disordered" evidence="2">
    <location>
        <begin position="279"/>
        <end position="338"/>
    </location>
</feature>
<feature type="region of interest" description="Disordered" evidence="2">
    <location>
        <begin position="469"/>
        <end position="510"/>
    </location>
</feature>
<dbReference type="EMBL" id="KB008029">
    <property type="protein sequence ID" value="ELR15485.1"/>
    <property type="molecule type" value="Genomic_DNA"/>
</dbReference>
<evidence type="ECO:0000313" key="4">
    <source>
        <dbReference type="Proteomes" id="UP000011083"/>
    </source>
</evidence>
<protein>
    <submittedName>
        <fullName evidence="3">Pentatricopeptide repeat domain containing protein</fullName>
    </submittedName>
</protein>
<dbReference type="OrthoDB" id="185373at2759"/>
<dbReference type="Pfam" id="PF13812">
    <property type="entry name" value="PPR_3"/>
    <property type="match status" value="1"/>
</dbReference>
<dbReference type="VEuPathDB" id="AmoebaDB:ACA1_000530"/>
<dbReference type="PANTHER" id="PTHR47447:SF24">
    <property type="entry name" value="PENTATRICOPEPTIDE REPEAT-CONTAINING PROTEIN"/>
    <property type="match status" value="1"/>
</dbReference>
<feature type="compositionally biased region" description="Basic and acidic residues" evidence="2">
    <location>
        <begin position="469"/>
        <end position="491"/>
    </location>
</feature>
<evidence type="ECO:0000256" key="2">
    <source>
        <dbReference type="SAM" id="MobiDB-lite"/>
    </source>
</evidence>
<evidence type="ECO:0000256" key="1">
    <source>
        <dbReference type="ARBA" id="ARBA00022737"/>
    </source>
</evidence>
<dbReference type="PANTHER" id="PTHR47447">
    <property type="entry name" value="OS03G0856100 PROTEIN"/>
    <property type="match status" value="1"/>
</dbReference>
<accession>L8GR56</accession>
<organism evidence="3 4">
    <name type="scientific">Acanthamoeba castellanii (strain ATCC 30010 / Neff)</name>
    <dbReference type="NCBI Taxonomy" id="1257118"/>
    <lineage>
        <taxon>Eukaryota</taxon>
        <taxon>Amoebozoa</taxon>
        <taxon>Discosea</taxon>
        <taxon>Longamoebia</taxon>
        <taxon>Centramoebida</taxon>
        <taxon>Acanthamoebidae</taxon>
        <taxon>Acanthamoeba</taxon>
    </lineage>
</organism>
<name>L8GR56_ACACF</name>
<dbReference type="RefSeq" id="XP_004337498.1">
    <property type="nucleotide sequence ID" value="XM_004337450.1"/>
</dbReference>
<dbReference type="AlphaFoldDB" id="L8GR56"/>
<evidence type="ECO:0000313" key="3">
    <source>
        <dbReference type="EMBL" id="ELR15485.1"/>
    </source>
</evidence>
<dbReference type="Pfam" id="PF01535">
    <property type="entry name" value="PPR"/>
    <property type="match status" value="1"/>
</dbReference>
<dbReference type="InterPro" id="IPR011990">
    <property type="entry name" value="TPR-like_helical_dom_sf"/>
</dbReference>
<dbReference type="STRING" id="1257118.L8GR56"/>
<dbReference type="GeneID" id="14916126"/>
<sequence length="680" mass="79253">MNALAEMGLREDCFNVFARMRNNLIKPDTETLNCLVLASVRDGRTQDIDDVVAHFKKTFNVKPNARTFAHRISEFDKKKEGRRGSSGSAGGRKEEVKQAIQLLEAMKLEKPPIRPNLEVINSLIAVCVRHYDMKTAGILFRDIERGNLKPDRRSYDLMLRGFEIEADAKIIQKMIKEMQRAQVEPDASAYGHLIEQEERALQAFEDVKANHPDVALDAAIYGKVLDVLAGKWKEEDDYQIDDLWMANATRDGREGEVDEDWDREWTDEWEGAGNVEQMALFEEQEAERRREEMRKKEEDRLRREAEEREREEREEEERKQKEREEREMSEMEKQRRREANAQYVDKAFALLEDMSRGRNIDPDYATFFKLMSLCLKRDNTTRALQVFDLFKREAERHKQHRDEAQWTGMEMQSVAKLLALKFVRGCEKNRDMQALETFLTKHPHYIVPGDIYSAVVKAIANAYVPPLRKPTETDEERGWIDSLESGDHPSTRDGGGVAEKGENKRQQQGEKGDWLYTQAWALFHEMPRHGIARSKDVYDAMIELACKRASIKRALALFREMQHEAEREQRESGKTTLKPGLRTYRSLIVHCLNNNYFNKEEEYNYRNDINHPLTQRAFQLFEEMEDARIKPDLKVINAMLGCCARVEDKANGLKLLGLLVRSNLVADDQTLKFKDRIQKL</sequence>
<proteinExistence type="predicted"/>
<dbReference type="InterPro" id="IPR002885">
    <property type="entry name" value="PPR_rpt"/>
</dbReference>
<dbReference type="KEGG" id="acan:ACA1_000530"/>
<keyword evidence="4" id="KW-1185">Reference proteome</keyword>
<feature type="compositionally biased region" description="Basic and acidic residues" evidence="2">
    <location>
        <begin position="499"/>
        <end position="510"/>
    </location>
</feature>
<dbReference type="Gene3D" id="1.25.40.10">
    <property type="entry name" value="Tetratricopeptide repeat domain"/>
    <property type="match status" value="3"/>
</dbReference>